<organism evidence="1 2">
    <name type="scientific">Thalassococcus profundi</name>
    <dbReference type="NCBI Taxonomy" id="2282382"/>
    <lineage>
        <taxon>Bacteria</taxon>
        <taxon>Pseudomonadati</taxon>
        <taxon>Pseudomonadota</taxon>
        <taxon>Alphaproteobacteria</taxon>
        <taxon>Rhodobacterales</taxon>
        <taxon>Roseobacteraceae</taxon>
        <taxon>Thalassococcus</taxon>
    </lineage>
</organism>
<reference evidence="1 2" key="1">
    <citation type="submission" date="2018-07" db="EMBL/GenBank/DDBJ databases">
        <title>Thalassococcus profundi sp. nov., a marine bacterium isolated from deep seawater of Okinawa Trough.</title>
        <authorList>
            <person name="Yu M."/>
        </authorList>
    </citation>
    <scope>NUCLEOTIDE SEQUENCE [LARGE SCALE GENOMIC DNA]</scope>
    <source>
        <strain evidence="1 2">WRAS1</strain>
    </source>
</reference>
<dbReference type="AlphaFoldDB" id="A0A369TNQ3"/>
<gene>
    <name evidence="1" type="ORF">DU478_08130</name>
</gene>
<sequence>MRPSTLTQTDFVRQSGESAVLTIRPARVAMHTGTKWPVSKARLRKLHRVLPRALTNLVRPAIKRREPFVIPPRYFGTPHPMTETPRYLRVADFIRRPGSVEDTAWFRDLAEELAATGAARHKDIIMRSREDIHGFFDTYVIPMIDSLRRDGFDTTRADFDSVAVIDANGRLTKAGSGNHRFAICQVLDSPSFPLRVVAVHADWYARAVMAQGDSWESLFRALKAVEHDHQ</sequence>
<dbReference type="RefSeq" id="WP_114510448.1">
    <property type="nucleotide sequence ID" value="NZ_QPMK01000004.1"/>
</dbReference>
<dbReference type="EMBL" id="QPMK01000004">
    <property type="protein sequence ID" value="RDD66903.1"/>
    <property type="molecule type" value="Genomic_DNA"/>
</dbReference>
<evidence type="ECO:0000313" key="2">
    <source>
        <dbReference type="Proteomes" id="UP000253977"/>
    </source>
</evidence>
<proteinExistence type="predicted"/>
<evidence type="ECO:0000313" key="1">
    <source>
        <dbReference type="EMBL" id="RDD66903.1"/>
    </source>
</evidence>
<protein>
    <submittedName>
        <fullName evidence="1">Uncharacterized protein</fullName>
    </submittedName>
</protein>
<dbReference type="OrthoDB" id="7848986at2"/>
<comment type="caution">
    <text evidence="1">The sequence shown here is derived from an EMBL/GenBank/DDBJ whole genome shotgun (WGS) entry which is preliminary data.</text>
</comment>
<name>A0A369TNQ3_9RHOB</name>
<accession>A0A369TNQ3</accession>
<keyword evidence="2" id="KW-1185">Reference proteome</keyword>
<dbReference type="Proteomes" id="UP000253977">
    <property type="component" value="Unassembled WGS sequence"/>
</dbReference>